<feature type="domain" description="AB hydrolase-1" evidence="2">
    <location>
        <begin position="27"/>
        <end position="263"/>
    </location>
</feature>
<keyword evidence="3" id="KW-0378">Hydrolase</keyword>
<dbReference type="SUPFAM" id="SSF53474">
    <property type="entry name" value="alpha/beta-Hydrolases"/>
    <property type="match status" value="1"/>
</dbReference>
<dbReference type="AlphaFoldDB" id="A0A024GZE0"/>
<proteinExistence type="inferred from homology"/>
<dbReference type="EMBL" id="CAQI01000032">
    <property type="protein sequence ID" value="CCQ45138.1"/>
    <property type="molecule type" value="Genomic_DNA"/>
</dbReference>
<dbReference type="PANTHER" id="PTHR43039">
    <property type="entry name" value="ESTERASE-RELATED"/>
    <property type="match status" value="1"/>
</dbReference>
<dbReference type="InterPro" id="IPR029058">
    <property type="entry name" value="AB_hydrolase_fold"/>
</dbReference>
<dbReference type="RefSeq" id="WP_050054147.1">
    <property type="nucleotide sequence ID" value="NZ_CAQI01000032.1"/>
</dbReference>
<dbReference type="Gene3D" id="3.40.50.1820">
    <property type="entry name" value="alpha/beta hydrolase"/>
    <property type="match status" value="1"/>
</dbReference>
<evidence type="ECO:0000313" key="3">
    <source>
        <dbReference type="EMBL" id="CCQ45138.1"/>
    </source>
</evidence>
<dbReference type="GO" id="GO:0016787">
    <property type="term" value="F:hydrolase activity"/>
    <property type="evidence" value="ECO:0007669"/>
    <property type="project" value="UniProtKB-KW"/>
</dbReference>
<dbReference type="InterPro" id="IPR000073">
    <property type="entry name" value="AB_hydrolase_1"/>
</dbReference>
<evidence type="ECO:0000313" key="4">
    <source>
        <dbReference type="Proteomes" id="UP000035722"/>
    </source>
</evidence>
<accession>A0A024GZE0</accession>
<name>A0A024GZE0_9MICC</name>
<dbReference type="OrthoDB" id="8680283at2"/>
<sequence length="278" mass="30417">MVETVTSAVSPVIKRNNVTVSGRADGPVMMFAHGYGCDQDMWRRLLPYFADTYRLVLFDNVGAGRSDVNAYDREKYGTLDGYAADLLEICDALDLKDVILVAHSVSAMVAVIAAAREPDRFSRLVLVAPSPRYINDSADGYVGGFSQDDIEGLLTSLDSNYFAWAEALAPMAMGHPEAPELSEELRSSFCRTNPSIARHFARVTFLSDTRSVLEKVGNDSLILQCSDDLLAPQEVGSYVHQHLERSTLVQLQATGHCPHISAPEDTARAILEYLSASP</sequence>
<protein>
    <submittedName>
        <fullName evidence="3">Alpha/beta hydrolase fold family protein</fullName>
    </submittedName>
</protein>
<reference evidence="4" key="1">
    <citation type="journal article" date="2014" name="Genome Announc.">
        <title>Genome Sequence of Arthrobacter siccitolerans 4J27, a Xeroprotectant-Producing Desiccation-Tolerant Microorganism.</title>
        <authorList>
            <person name="Manzanera M."/>
            <person name="Santa-Cruz-Calvo L."/>
            <person name="Vilchez J.I."/>
            <person name="Garcia-Fontana C."/>
            <person name="Silva-Castro G.A."/>
            <person name="Calvo C."/>
            <person name="Gonzalez-Lopez J."/>
        </authorList>
    </citation>
    <scope>NUCLEOTIDE SEQUENCE [LARGE SCALE GENOMIC DNA]</scope>
    <source>
        <strain evidence="4">4J27</strain>
    </source>
</reference>
<gene>
    <name evidence="3" type="primary">est</name>
    <name evidence="3" type="ORF">ARTSIC4J27_1071</name>
</gene>
<dbReference type="Pfam" id="PF00561">
    <property type="entry name" value="Abhydrolase_1"/>
    <property type="match status" value="1"/>
</dbReference>
<dbReference type="STRING" id="861266.ARTSIC4J27_1071"/>
<dbReference type="PRINTS" id="PR00111">
    <property type="entry name" value="ABHYDROLASE"/>
</dbReference>
<evidence type="ECO:0000256" key="1">
    <source>
        <dbReference type="ARBA" id="ARBA00008645"/>
    </source>
</evidence>
<evidence type="ECO:0000259" key="2">
    <source>
        <dbReference type="Pfam" id="PF00561"/>
    </source>
</evidence>
<organism evidence="3 4">
    <name type="scientific">Pseudarthrobacter siccitolerans</name>
    <dbReference type="NCBI Taxonomy" id="861266"/>
    <lineage>
        <taxon>Bacteria</taxon>
        <taxon>Bacillati</taxon>
        <taxon>Actinomycetota</taxon>
        <taxon>Actinomycetes</taxon>
        <taxon>Micrococcales</taxon>
        <taxon>Micrococcaceae</taxon>
        <taxon>Pseudarthrobacter</taxon>
    </lineage>
</organism>
<comment type="similarity">
    <text evidence="1">Belongs to the AB hydrolase superfamily.</text>
</comment>
<comment type="caution">
    <text evidence="3">The sequence shown here is derived from an EMBL/GenBank/DDBJ whole genome shotgun (WGS) entry which is preliminary data.</text>
</comment>
<keyword evidence="4" id="KW-1185">Reference proteome</keyword>
<dbReference type="Proteomes" id="UP000035722">
    <property type="component" value="Unassembled WGS sequence"/>
</dbReference>